<proteinExistence type="predicted"/>
<reference evidence="1 2" key="2">
    <citation type="submission" date="2016-08" db="EMBL/GenBank/DDBJ databases">
        <title>Pervasive Adenine N6-methylation of Active Genes in Fungi.</title>
        <authorList>
            <consortium name="DOE Joint Genome Institute"/>
            <person name="Mondo S.J."/>
            <person name="Dannebaum R.O."/>
            <person name="Kuo R.C."/>
            <person name="Labutti K."/>
            <person name="Haridas S."/>
            <person name="Kuo A."/>
            <person name="Salamov A."/>
            <person name="Ahrendt S.R."/>
            <person name="Lipzen A."/>
            <person name="Sullivan W."/>
            <person name="Andreopoulos W.B."/>
            <person name="Clum A."/>
            <person name="Lindquist E."/>
            <person name="Daum C."/>
            <person name="Ramamoorthy G.K."/>
            <person name="Gryganskyi A."/>
            <person name="Culley D."/>
            <person name="Magnuson J.K."/>
            <person name="James T.Y."/>
            <person name="O'Malley M.A."/>
            <person name="Stajich J.E."/>
            <person name="Spatafora J.W."/>
            <person name="Visel A."/>
            <person name="Grigoriev I.V."/>
        </authorList>
    </citation>
    <scope>NUCLEOTIDE SEQUENCE [LARGE SCALE GENOMIC DNA]</scope>
    <source>
        <strain evidence="1 2">S4</strain>
    </source>
</reference>
<reference evidence="1 2" key="1">
    <citation type="submission" date="2016-08" db="EMBL/GenBank/DDBJ databases">
        <title>A Parts List for Fungal Cellulosomes Revealed by Comparative Genomics.</title>
        <authorList>
            <consortium name="DOE Joint Genome Institute"/>
            <person name="Haitjema C.H."/>
            <person name="Gilmore S.P."/>
            <person name="Henske J.K."/>
            <person name="Solomon K.V."/>
            <person name="De Groot R."/>
            <person name="Kuo A."/>
            <person name="Mondo S.J."/>
            <person name="Salamov A.A."/>
            <person name="Labutti K."/>
            <person name="Zhao Z."/>
            <person name="Chiniquy J."/>
            <person name="Barry K."/>
            <person name="Brewer H.M."/>
            <person name="Purvine S.O."/>
            <person name="Wright A.T."/>
            <person name="Boxma B."/>
            <person name="Van Alen T."/>
            <person name="Hackstein J.H."/>
            <person name="Baker S.E."/>
            <person name="Grigoriev I.V."/>
            <person name="O'Malley M.A."/>
        </authorList>
    </citation>
    <scope>NUCLEOTIDE SEQUENCE [LARGE SCALE GENOMIC DNA]</scope>
    <source>
        <strain evidence="1 2">S4</strain>
    </source>
</reference>
<dbReference type="Proteomes" id="UP000193944">
    <property type="component" value="Unassembled WGS sequence"/>
</dbReference>
<evidence type="ECO:0000313" key="1">
    <source>
        <dbReference type="EMBL" id="ORX77134.1"/>
    </source>
</evidence>
<gene>
    <name evidence="1" type="ORF">BCR32DRAFT_248194</name>
</gene>
<keyword evidence="2" id="KW-1185">Reference proteome</keyword>
<comment type="caution">
    <text evidence="1">The sequence shown here is derived from an EMBL/GenBank/DDBJ whole genome shotgun (WGS) entry which is preliminary data.</text>
</comment>
<dbReference type="EMBL" id="MCFG01000263">
    <property type="protein sequence ID" value="ORX77134.1"/>
    <property type="molecule type" value="Genomic_DNA"/>
</dbReference>
<evidence type="ECO:0000313" key="2">
    <source>
        <dbReference type="Proteomes" id="UP000193944"/>
    </source>
</evidence>
<name>A0A1Y1WVI3_9FUNG</name>
<sequence length="112" mass="13411">MVKVGLNPFIELPDIKDYIHRYILVPYEDTFENFIYEYNTDETIYVSINYGSGYQQCKCIVDEYFTKNTENSFNNCDYNRCSKIQYIPSEFDLAEIDFQYVCFMIGFVIILF</sequence>
<dbReference type="AlphaFoldDB" id="A0A1Y1WVI3"/>
<protein>
    <submittedName>
        <fullName evidence="1">Uncharacterized protein</fullName>
    </submittedName>
</protein>
<organism evidence="1 2">
    <name type="scientific">Anaeromyces robustus</name>
    <dbReference type="NCBI Taxonomy" id="1754192"/>
    <lineage>
        <taxon>Eukaryota</taxon>
        <taxon>Fungi</taxon>
        <taxon>Fungi incertae sedis</taxon>
        <taxon>Chytridiomycota</taxon>
        <taxon>Chytridiomycota incertae sedis</taxon>
        <taxon>Neocallimastigomycetes</taxon>
        <taxon>Neocallimastigales</taxon>
        <taxon>Neocallimastigaceae</taxon>
        <taxon>Anaeromyces</taxon>
    </lineage>
</organism>
<accession>A0A1Y1WVI3</accession>
<dbReference type="OrthoDB" id="1046782at2759"/>